<dbReference type="SUPFAM" id="SSF56601">
    <property type="entry name" value="beta-lactamase/transpeptidase-like"/>
    <property type="match status" value="1"/>
</dbReference>
<dbReference type="eggNOG" id="COG1686">
    <property type="taxonomic scope" value="Bacteria"/>
</dbReference>
<reference evidence="4 5" key="1">
    <citation type="submission" date="2014-02" db="EMBL/GenBank/DDBJ databases">
        <title>The genome announcement of Streptomyces toyocaensis NRRL15009.</title>
        <authorList>
            <person name="Hong H.-J."/>
            <person name="Kwun M.J."/>
        </authorList>
    </citation>
    <scope>NUCLEOTIDE SEQUENCE [LARGE SCALE GENOMIC DNA]</scope>
    <source>
        <strain evidence="4 5">NRRL 15009</strain>
    </source>
</reference>
<proteinExistence type="predicted"/>
<dbReference type="Proteomes" id="UP000028341">
    <property type="component" value="Unassembled WGS sequence"/>
</dbReference>
<keyword evidence="4" id="KW-0378">Hydrolase</keyword>
<dbReference type="InterPro" id="IPR012338">
    <property type="entry name" value="Beta-lactam/transpept-like"/>
</dbReference>
<name>A0A081XL73_STRTO</name>
<keyword evidence="5" id="KW-1185">Reference proteome</keyword>
<dbReference type="STRING" id="55952.BU52_26160"/>
<dbReference type="AlphaFoldDB" id="A0A081XL73"/>
<feature type="region of interest" description="Disordered" evidence="1">
    <location>
        <begin position="332"/>
        <end position="351"/>
    </location>
</feature>
<dbReference type="EMBL" id="JFCB01000028">
    <property type="protein sequence ID" value="KES04296.1"/>
    <property type="molecule type" value="Genomic_DNA"/>
</dbReference>
<dbReference type="RefSeq" id="WP_037938391.1">
    <property type="nucleotide sequence ID" value="NZ_JBFADL010000041.1"/>
</dbReference>
<feature type="signal peptide" evidence="2">
    <location>
        <begin position="1"/>
        <end position="29"/>
    </location>
</feature>
<gene>
    <name evidence="4" type="ORF">BU52_26160</name>
</gene>
<dbReference type="GO" id="GO:0006508">
    <property type="term" value="P:proteolysis"/>
    <property type="evidence" value="ECO:0007669"/>
    <property type="project" value="InterPro"/>
</dbReference>
<dbReference type="OrthoDB" id="3663940at2"/>
<keyword evidence="2" id="KW-0732">Signal</keyword>
<dbReference type="InterPro" id="IPR001967">
    <property type="entry name" value="Peptidase_S11_N"/>
</dbReference>
<evidence type="ECO:0000313" key="4">
    <source>
        <dbReference type="EMBL" id="KES04296.1"/>
    </source>
</evidence>
<evidence type="ECO:0000256" key="2">
    <source>
        <dbReference type="SAM" id="SignalP"/>
    </source>
</evidence>
<evidence type="ECO:0000256" key="1">
    <source>
        <dbReference type="SAM" id="MobiDB-lite"/>
    </source>
</evidence>
<protein>
    <submittedName>
        <fullName evidence="4">D-alanyl-D-alanine carboxypeptidase</fullName>
    </submittedName>
</protein>
<dbReference type="Gene3D" id="3.40.710.10">
    <property type="entry name" value="DD-peptidase/beta-lactamase superfamily"/>
    <property type="match status" value="1"/>
</dbReference>
<feature type="chain" id="PRO_5039536997" evidence="2">
    <location>
        <begin position="30"/>
        <end position="386"/>
    </location>
</feature>
<feature type="domain" description="Peptidase S11 D-alanyl-D-alanine carboxypeptidase A N-terminal" evidence="3">
    <location>
        <begin position="63"/>
        <end position="295"/>
    </location>
</feature>
<dbReference type="Pfam" id="PF00768">
    <property type="entry name" value="Peptidase_S11"/>
    <property type="match status" value="1"/>
</dbReference>
<evidence type="ECO:0000313" key="5">
    <source>
        <dbReference type="Proteomes" id="UP000028341"/>
    </source>
</evidence>
<organism evidence="4 5">
    <name type="scientific">Streptomyces toyocaensis</name>
    <dbReference type="NCBI Taxonomy" id="55952"/>
    <lineage>
        <taxon>Bacteria</taxon>
        <taxon>Bacillati</taxon>
        <taxon>Actinomycetota</taxon>
        <taxon>Actinomycetes</taxon>
        <taxon>Kitasatosporales</taxon>
        <taxon>Streptomycetaceae</taxon>
        <taxon>Streptomyces</taxon>
    </lineage>
</organism>
<dbReference type="PANTHER" id="PTHR21581">
    <property type="entry name" value="D-ALANYL-D-ALANINE CARBOXYPEPTIDASE"/>
    <property type="match status" value="1"/>
</dbReference>
<keyword evidence="4" id="KW-0645">Protease</keyword>
<accession>A0A081XL73</accession>
<keyword evidence="4" id="KW-0121">Carboxypeptidase</keyword>
<sequence length="386" mass="40051">MTIGFASRAVVSTCALCAAGMLVLAPAAATTGTGVDPGPRATAVSASLLYRPGTHVRPRPGAPEVPTLSARAWLVADARTGEVLAAHDAHRRLAPASTLKTLFALTVLPILPAGITHRVTAEELAGIGPGSSLVGVAENRGYRVSDLWNGVFLSSGNDAVRVLAELSGGWRATARRMQAKARALGARDTRVTSPDGYDAPGQVSSAFDLAVFGRAGLRNPEFARYCAREEARFPARDGGSYGIRNTNRLLTGAEGVAPYRGLVGIKNGYTSNAGNTLVAAARRDGRTLVATVMNPRAGDGFAVYEEARSLLDWGFEAAGRVDPVGSLDALRTGPLRGPEAESAAVPVRRDDGPGRTVPWTIAGAALLGGAGTALFLRLRWGPVPAD</sequence>
<comment type="caution">
    <text evidence="4">The sequence shown here is derived from an EMBL/GenBank/DDBJ whole genome shotgun (WGS) entry which is preliminary data.</text>
</comment>
<dbReference type="PANTHER" id="PTHR21581:SF33">
    <property type="entry name" value="D-ALANYL-D-ALANINE CARBOXYPEPTIDASE DACB"/>
    <property type="match status" value="1"/>
</dbReference>
<evidence type="ECO:0000259" key="3">
    <source>
        <dbReference type="Pfam" id="PF00768"/>
    </source>
</evidence>
<dbReference type="GO" id="GO:0009002">
    <property type="term" value="F:serine-type D-Ala-D-Ala carboxypeptidase activity"/>
    <property type="evidence" value="ECO:0007669"/>
    <property type="project" value="InterPro"/>
</dbReference>